<dbReference type="InParanoid" id="A0A1E5R288"/>
<dbReference type="AlphaFoldDB" id="A0A1E5R288"/>
<keyword evidence="2" id="KW-1185">Reference proteome</keyword>
<name>A0A1E5R288_9ASCO</name>
<dbReference type="Proteomes" id="UP000095728">
    <property type="component" value="Unassembled WGS sequence"/>
</dbReference>
<protein>
    <submittedName>
        <fullName evidence="1">Uncharacterized protein</fullName>
    </submittedName>
</protein>
<comment type="caution">
    <text evidence="1">The sequence shown here is derived from an EMBL/GenBank/DDBJ whole genome shotgun (WGS) entry which is preliminary data.</text>
</comment>
<proteinExistence type="predicted"/>
<evidence type="ECO:0000313" key="2">
    <source>
        <dbReference type="Proteomes" id="UP000095728"/>
    </source>
</evidence>
<reference evidence="2" key="1">
    <citation type="journal article" date="2016" name="Genome Announc.">
        <title>Genome sequences of three species of Hanseniaspora isolated from spontaneous wine fermentations.</title>
        <authorList>
            <person name="Sternes P.R."/>
            <person name="Lee D."/>
            <person name="Kutyna D.R."/>
            <person name="Borneman A.R."/>
        </authorList>
    </citation>
    <scope>NUCLEOTIDE SEQUENCE [LARGE SCALE GENOMIC DNA]</scope>
    <source>
        <strain evidence="2">AWRI3579</strain>
    </source>
</reference>
<evidence type="ECO:0000313" key="1">
    <source>
        <dbReference type="EMBL" id="OEJ80998.1"/>
    </source>
</evidence>
<accession>A0A1E5R288</accession>
<sequence>MHNNINHRVDLIDQLKDKPSLKVNVFGNKSGTSFHIKFRKANNSIKKLSQMLISRVFANKSTQTNDTASNLNSLCSTLEKAVQRANIHPLNAIDEQKHELLFECRVLSNEFAYENFDWEKEEDDKILDSPAAIFESKFPELYRDF</sequence>
<gene>
    <name evidence="1" type="ORF">AWRI3579_g4011</name>
</gene>
<organism evidence="1 2">
    <name type="scientific">Hanseniaspora osmophila</name>
    <dbReference type="NCBI Taxonomy" id="56408"/>
    <lineage>
        <taxon>Eukaryota</taxon>
        <taxon>Fungi</taxon>
        <taxon>Dikarya</taxon>
        <taxon>Ascomycota</taxon>
        <taxon>Saccharomycotina</taxon>
        <taxon>Saccharomycetes</taxon>
        <taxon>Saccharomycodales</taxon>
        <taxon>Saccharomycodaceae</taxon>
        <taxon>Hanseniaspora</taxon>
    </lineage>
</organism>
<dbReference type="EMBL" id="LPNM01000011">
    <property type="protein sequence ID" value="OEJ80998.1"/>
    <property type="molecule type" value="Genomic_DNA"/>
</dbReference>